<proteinExistence type="predicted"/>
<dbReference type="AlphaFoldDB" id="A0A1Y3EV25"/>
<accession>A0A1Y3EV25</accession>
<keyword evidence="1" id="KW-0472">Membrane</keyword>
<organism evidence="2 3">
    <name type="scientific">Trichinella nativa</name>
    <dbReference type="NCBI Taxonomy" id="6335"/>
    <lineage>
        <taxon>Eukaryota</taxon>
        <taxon>Metazoa</taxon>
        <taxon>Ecdysozoa</taxon>
        <taxon>Nematoda</taxon>
        <taxon>Enoplea</taxon>
        <taxon>Dorylaimia</taxon>
        <taxon>Trichinellida</taxon>
        <taxon>Trichinellidae</taxon>
        <taxon>Trichinella</taxon>
    </lineage>
</organism>
<dbReference type="Proteomes" id="UP000243006">
    <property type="component" value="Unassembled WGS sequence"/>
</dbReference>
<name>A0A1Y3EV25_9BILA</name>
<evidence type="ECO:0000313" key="2">
    <source>
        <dbReference type="EMBL" id="OUC47647.1"/>
    </source>
</evidence>
<keyword evidence="1" id="KW-0812">Transmembrane</keyword>
<comment type="caution">
    <text evidence="2">The sequence shown here is derived from an EMBL/GenBank/DDBJ whole genome shotgun (WGS) entry which is preliminary data.</text>
</comment>
<gene>
    <name evidence="2" type="ORF">D917_06775</name>
</gene>
<evidence type="ECO:0000313" key="3">
    <source>
        <dbReference type="Proteomes" id="UP000243006"/>
    </source>
</evidence>
<sequence length="120" mass="13360">MLSHVLQHAPTVPATTSLTSSKHHSRCLFIVWTVVCTSGLHVCLGVIVAYFSQFLFDILFLCLVVIVLADDESVFSIVRLECKLNRIQCPVVQICKPSPSTASASATVFFVYARFFFFQV</sequence>
<reference evidence="2 3" key="1">
    <citation type="submission" date="2015-04" db="EMBL/GenBank/DDBJ databases">
        <title>Draft genome of the roundworm Trichinella nativa.</title>
        <authorList>
            <person name="Mitreva M."/>
        </authorList>
    </citation>
    <scope>NUCLEOTIDE SEQUENCE [LARGE SCALE GENOMIC DNA]</scope>
    <source>
        <strain evidence="2 3">ISS45</strain>
    </source>
</reference>
<dbReference type="EMBL" id="LVZM01003958">
    <property type="protein sequence ID" value="OUC47647.1"/>
    <property type="molecule type" value="Genomic_DNA"/>
</dbReference>
<protein>
    <submittedName>
        <fullName evidence="2">Uncharacterized protein</fullName>
    </submittedName>
</protein>
<evidence type="ECO:0000256" key="1">
    <source>
        <dbReference type="SAM" id="Phobius"/>
    </source>
</evidence>
<feature type="transmembrane region" description="Helical" evidence="1">
    <location>
        <begin position="27"/>
        <end position="52"/>
    </location>
</feature>
<keyword evidence="1" id="KW-1133">Transmembrane helix</keyword>